<evidence type="ECO:0000313" key="2">
    <source>
        <dbReference type="EMBL" id="SUN58142.1"/>
    </source>
</evidence>
<gene>
    <name evidence="2" type="ORF">NCTC12224_00166</name>
</gene>
<accession>A0A380K280</accession>
<feature type="transmembrane region" description="Helical" evidence="1">
    <location>
        <begin position="79"/>
        <end position="100"/>
    </location>
</feature>
<proteinExistence type="predicted"/>
<dbReference type="AlphaFoldDB" id="A0A380K280"/>
<feature type="transmembrane region" description="Helical" evidence="1">
    <location>
        <begin position="6"/>
        <end position="28"/>
    </location>
</feature>
<organism evidence="2 3">
    <name type="scientific">Streptococcus hyointestinalis</name>
    <dbReference type="NCBI Taxonomy" id="1337"/>
    <lineage>
        <taxon>Bacteria</taxon>
        <taxon>Bacillati</taxon>
        <taxon>Bacillota</taxon>
        <taxon>Bacilli</taxon>
        <taxon>Lactobacillales</taxon>
        <taxon>Streptococcaceae</taxon>
        <taxon>Streptococcus</taxon>
    </lineage>
</organism>
<evidence type="ECO:0000313" key="3">
    <source>
        <dbReference type="Proteomes" id="UP000254924"/>
    </source>
</evidence>
<keyword evidence="1" id="KW-1133">Transmembrane helix</keyword>
<keyword evidence="3" id="KW-1185">Reference proteome</keyword>
<protein>
    <submittedName>
        <fullName evidence="2">Uncharacterized protein</fullName>
    </submittedName>
</protein>
<name>A0A380K280_9STRE</name>
<feature type="transmembrane region" description="Helical" evidence="1">
    <location>
        <begin position="40"/>
        <end position="59"/>
    </location>
</feature>
<keyword evidence="1" id="KW-0812">Transmembrane</keyword>
<evidence type="ECO:0000256" key="1">
    <source>
        <dbReference type="SAM" id="Phobius"/>
    </source>
</evidence>
<reference evidence="2 3" key="1">
    <citation type="submission" date="2018-06" db="EMBL/GenBank/DDBJ databases">
        <authorList>
            <consortium name="Pathogen Informatics"/>
            <person name="Doyle S."/>
        </authorList>
    </citation>
    <scope>NUCLEOTIDE SEQUENCE [LARGE SCALE GENOMIC DNA]</scope>
    <source>
        <strain evidence="2 3">NCTC12224</strain>
    </source>
</reference>
<sequence>MNLFIDVLISLFNVCVALFIGIYFRLWSLRNLYFSREGSLFMRLSLSCIVVLYLAGLIVFLVQSIVDPNVNSFLSTLKFVVYVGMGLSPFAMPLEGVNYLTKLDMVIRTKVNTHYNNKADSEFSYPLVIGYGDAHIMRVPMLKTKEHRIQFVVYRNGEEVVTYARIDVTKNDLYVLKHREDVRDNDVFGYALFRVVELYSDNVDYCKQLRDVTIPKMTEELGVLRIDPKLFYNDEEKQHV</sequence>
<keyword evidence="1" id="KW-0472">Membrane</keyword>
<dbReference type="EMBL" id="UHFN01000002">
    <property type="protein sequence ID" value="SUN58142.1"/>
    <property type="molecule type" value="Genomic_DNA"/>
</dbReference>
<dbReference type="Proteomes" id="UP000254924">
    <property type="component" value="Unassembled WGS sequence"/>
</dbReference>